<dbReference type="PANTHER" id="PTHR10233:SF14">
    <property type="entry name" value="TRANSLATION INITIATION FACTOR EIF-2B SUBUNIT DELTA"/>
    <property type="match status" value="1"/>
</dbReference>
<feature type="compositionally biased region" description="Polar residues" evidence="10">
    <location>
        <begin position="59"/>
        <end position="71"/>
    </location>
</feature>
<dbReference type="PANTHER" id="PTHR10233">
    <property type="entry name" value="TRANSLATION INITIATION FACTOR EIF-2B"/>
    <property type="match status" value="1"/>
</dbReference>
<keyword evidence="5" id="KW-0648">Protein biosynthesis</keyword>
<evidence type="ECO:0000256" key="8">
    <source>
        <dbReference type="ARBA" id="ARBA00046432"/>
    </source>
</evidence>
<evidence type="ECO:0000256" key="7">
    <source>
        <dbReference type="ARBA" id="ARBA00044356"/>
    </source>
</evidence>
<dbReference type="GO" id="GO:0003743">
    <property type="term" value="F:translation initiation factor activity"/>
    <property type="evidence" value="ECO:0007669"/>
    <property type="project" value="UniProtKB-KW"/>
</dbReference>
<dbReference type="Gene3D" id="3.40.50.10470">
    <property type="entry name" value="Translation initiation factor eif-2b, domain 2"/>
    <property type="match status" value="1"/>
</dbReference>
<comment type="similarity">
    <text evidence="2 9">Belongs to the eIF-2B alpha/beta/delta subunits family.</text>
</comment>
<name>D3BSV5_HETP5</name>
<dbReference type="InterPro" id="IPR042529">
    <property type="entry name" value="IF_2B-like_C"/>
</dbReference>
<dbReference type="AlphaFoldDB" id="D3BSV5"/>
<dbReference type="GeneID" id="31366544"/>
<accession>D3BSV5</accession>
<dbReference type="STRING" id="670386.D3BSV5"/>
<protein>
    <recommendedName>
        <fullName evidence="6">Translation initiation factor eIF2B subunit delta</fullName>
    </recommendedName>
    <alternativeName>
        <fullName evidence="7">eIF2B GDP-GTP exchange factor subunit delta</fullName>
    </alternativeName>
</protein>
<organism evidence="11 12">
    <name type="scientific">Heterostelium pallidum (strain ATCC 26659 / Pp 5 / PN500)</name>
    <name type="common">Cellular slime mold</name>
    <name type="synonym">Polysphondylium pallidum</name>
    <dbReference type="NCBI Taxonomy" id="670386"/>
    <lineage>
        <taxon>Eukaryota</taxon>
        <taxon>Amoebozoa</taxon>
        <taxon>Evosea</taxon>
        <taxon>Eumycetozoa</taxon>
        <taxon>Dictyostelia</taxon>
        <taxon>Acytosteliales</taxon>
        <taxon>Acytosteliaceae</taxon>
        <taxon>Heterostelium</taxon>
    </lineage>
</organism>
<evidence type="ECO:0000256" key="9">
    <source>
        <dbReference type="RuleBase" id="RU003814"/>
    </source>
</evidence>
<keyword evidence="3" id="KW-0963">Cytoplasm</keyword>
<dbReference type="Proteomes" id="UP000001396">
    <property type="component" value="Unassembled WGS sequence"/>
</dbReference>
<proteinExistence type="inferred from homology"/>
<feature type="compositionally biased region" description="Low complexity" evidence="10">
    <location>
        <begin position="46"/>
        <end position="58"/>
    </location>
</feature>
<comment type="subcellular location">
    <subcellularLocation>
        <location evidence="1">Cytoplasm</location>
        <location evidence="1">Cytosol</location>
    </subcellularLocation>
</comment>
<evidence type="ECO:0000256" key="5">
    <source>
        <dbReference type="ARBA" id="ARBA00022917"/>
    </source>
</evidence>
<evidence type="ECO:0000313" key="11">
    <source>
        <dbReference type="EMBL" id="EFA75570.1"/>
    </source>
</evidence>
<gene>
    <name evidence="11" type="primary">eIF2b4</name>
    <name evidence="11" type="ORF">PPL_11075</name>
</gene>
<feature type="region of interest" description="Disordered" evidence="10">
    <location>
        <begin position="22"/>
        <end position="243"/>
    </location>
</feature>
<evidence type="ECO:0000256" key="4">
    <source>
        <dbReference type="ARBA" id="ARBA00022540"/>
    </source>
</evidence>
<comment type="caution">
    <text evidence="11">The sequence shown here is derived from an EMBL/GenBank/DDBJ whole genome shotgun (WGS) entry which is preliminary data.</text>
</comment>
<dbReference type="EMBL" id="ADBJ01000054">
    <property type="protein sequence ID" value="EFA75570.1"/>
    <property type="molecule type" value="Genomic_DNA"/>
</dbReference>
<dbReference type="InterPro" id="IPR037171">
    <property type="entry name" value="NagB/RpiA_transferase-like"/>
</dbReference>
<reference evidence="11 12" key="1">
    <citation type="journal article" date="2011" name="Genome Res.">
        <title>Phylogeny-wide analysis of social amoeba genomes highlights ancient origins for complex intercellular communication.</title>
        <authorList>
            <person name="Heidel A.J."/>
            <person name="Lawal H.M."/>
            <person name="Felder M."/>
            <person name="Schilde C."/>
            <person name="Helps N.R."/>
            <person name="Tunggal B."/>
            <person name="Rivero F."/>
            <person name="John U."/>
            <person name="Schleicher M."/>
            <person name="Eichinger L."/>
            <person name="Platzer M."/>
            <person name="Noegel A.A."/>
            <person name="Schaap P."/>
            <person name="Gloeckner G."/>
        </authorList>
    </citation>
    <scope>NUCLEOTIDE SEQUENCE [LARGE SCALE GENOMIC DNA]</scope>
    <source>
        <strain evidence="12">ATCC 26659 / Pp 5 / PN500</strain>
    </source>
</reference>
<evidence type="ECO:0000256" key="2">
    <source>
        <dbReference type="ARBA" id="ARBA00007251"/>
    </source>
</evidence>
<evidence type="ECO:0000256" key="1">
    <source>
        <dbReference type="ARBA" id="ARBA00004514"/>
    </source>
</evidence>
<dbReference type="Pfam" id="PF01008">
    <property type="entry name" value="IF-2B"/>
    <property type="match status" value="1"/>
</dbReference>
<sequence length="701" mass="78236">MSYKDTYIQKESNITRALGEFLDEREEKGKPIKTVGFDINKQGGQSTSPIPIPSTSPSQANIPSKSPSTRGSMDKQHIKKSTGSPGSMEGISTPHIPTSSSMEIPKPTTDIPDVGKLQISNSADSSLHPPAATAKPQQQQNRQQQQQQQQGGQQQQGQPRPAGQTKKQQQRLLQQQQQAAEGGVQSPSTHPKQHQQQGGQQAQAQQGKQQQQQQQGGQQQQKKQSNPSTPSIQSPPNEDIEEQNAAKALAANAPKKGGVVVVQSTQFDDQKKRDKATKKKIINAVPATKLIPLFAHLPQYEIENSLGIVNADIHPEIISLGLKYANFTISGSNARAVAMMTTFKQVIRDFHLPAEKDFARELNAHLTPLIQFLVDCRPMSISMSNSIIYFKQQCLSEINKKLTNEEAKEFLCEKIDSFIERIVVADRVIAQYGVSKIKDGDVIMTYASSHVVEMILVKAQEEGKNFRVIIVDSRPKHEGKRLMHRLVQHGVKCTYILLNATSYIMKEVTKVFVGACSLLSNGNLISRSGTALVASMAQFYNVPFIVCCETYKFSDKSQLDSICSNDLGDPKDLVSNLSEKDVHTDNVLKDWKNISSLKLLNLMYDLTPIELIALVITEFDIDVLKWNSVKWNDIKNKPTYLATYNYFHLLNHTLKRFREKVKFMKIAFDSGRLEFVRFLDSLGYDPKTFDYQDIIGLAPLG</sequence>
<dbReference type="InterPro" id="IPR000649">
    <property type="entry name" value="IF-2B-related"/>
</dbReference>
<evidence type="ECO:0000313" key="12">
    <source>
        <dbReference type="Proteomes" id="UP000001396"/>
    </source>
</evidence>
<keyword evidence="4" id="KW-0396">Initiation factor</keyword>
<feature type="compositionally biased region" description="Polar residues" evidence="10">
    <location>
        <begin position="225"/>
        <end position="236"/>
    </location>
</feature>
<keyword evidence="12" id="KW-1185">Reference proteome</keyword>
<dbReference type="GO" id="GO:0005829">
    <property type="term" value="C:cytosol"/>
    <property type="evidence" value="ECO:0007669"/>
    <property type="project" value="UniProtKB-SubCell"/>
</dbReference>
<dbReference type="OMA" id="HAYKAIS"/>
<evidence type="ECO:0000256" key="10">
    <source>
        <dbReference type="SAM" id="MobiDB-lite"/>
    </source>
</evidence>
<dbReference type="RefSeq" id="XP_020427704.1">
    <property type="nucleotide sequence ID" value="XM_020581834.1"/>
</dbReference>
<evidence type="ECO:0000256" key="3">
    <source>
        <dbReference type="ARBA" id="ARBA00022490"/>
    </source>
</evidence>
<dbReference type="SUPFAM" id="SSF100950">
    <property type="entry name" value="NagB/RpiA/CoA transferase-like"/>
    <property type="match status" value="1"/>
</dbReference>
<comment type="subunit">
    <text evidence="8">Component of the translation initiation factor 2B (eIF2B) complex which is a heterodecamer of two sets of five different subunits: alpha, beta, gamma, delta and epsilon. Subunits alpha, beta and delta comprise a regulatory subcomplex and subunits epsilon and gamma comprise a catalytic subcomplex. Within the complex, the hexameric regulatory complex resides at the center, with the two heterodimeric catalytic subcomplexes bound on opposite sides.</text>
</comment>
<feature type="compositionally biased region" description="Low complexity" evidence="10">
    <location>
        <begin position="194"/>
        <end position="224"/>
    </location>
</feature>
<dbReference type="InParanoid" id="D3BSV5"/>
<feature type="compositionally biased region" description="Low complexity" evidence="10">
    <location>
        <begin position="129"/>
        <end position="178"/>
    </location>
</feature>
<evidence type="ECO:0000256" key="6">
    <source>
        <dbReference type="ARBA" id="ARBA00044147"/>
    </source>
</evidence>